<reference evidence="10 11" key="1">
    <citation type="journal article" date="2019" name="PLoS Biol.">
        <title>Sex chromosomes control vertical transmission of feminizing Wolbachia symbionts in an isopod.</title>
        <authorList>
            <person name="Becking T."/>
            <person name="Chebbi M.A."/>
            <person name="Giraud I."/>
            <person name="Moumen B."/>
            <person name="Laverre T."/>
            <person name="Caubet Y."/>
            <person name="Peccoud J."/>
            <person name="Gilbert C."/>
            <person name="Cordaux R."/>
        </authorList>
    </citation>
    <scope>NUCLEOTIDE SEQUENCE [LARGE SCALE GENOMIC DNA]</scope>
    <source>
        <strain evidence="10">ANa2</strain>
        <tissue evidence="10">Whole body excluding digestive tract and cuticle</tissue>
    </source>
</reference>
<evidence type="ECO:0000313" key="10">
    <source>
        <dbReference type="EMBL" id="KAB7505937.1"/>
    </source>
</evidence>
<gene>
    <name evidence="10" type="ORF">Anas_02380</name>
</gene>
<dbReference type="PRINTS" id="PR00176">
    <property type="entry name" value="NANEUSMPORT"/>
</dbReference>
<organism evidence="10 11">
    <name type="scientific">Armadillidium nasatum</name>
    <dbReference type="NCBI Taxonomy" id="96803"/>
    <lineage>
        <taxon>Eukaryota</taxon>
        <taxon>Metazoa</taxon>
        <taxon>Ecdysozoa</taxon>
        <taxon>Arthropoda</taxon>
        <taxon>Crustacea</taxon>
        <taxon>Multicrustacea</taxon>
        <taxon>Malacostraca</taxon>
        <taxon>Eumalacostraca</taxon>
        <taxon>Peracarida</taxon>
        <taxon>Isopoda</taxon>
        <taxon>Oniscidea</taxon>
        <taxon>Crinocheta</taxon>
        <taxon>Armadillidiidae</taxon>
        <taxon>Armadillidium</taxon>
    </lineage>
</organism>
<feature type="binding site" evidence="8">
    <location>
        <position position="253"/>
    </location>
    <ligand>
        <name>Na(+)</name>
        <dbReference type="ChEBI" id="CHEBI:29101"/>
        <label>1</label>
    </ligand>
</feature>
<dbReference type="InterPro" id="IPR037272">
    <property type="entry name" value="SNS_sf"/>
</dbReference>
<keyword evidence="3" id="KW-0813">Transport</keyword>
<feature type="transmembrane region" description="Helical" evidence="9">
    <location>
        <begin position="313"/>
        <end position="336"/>
    </location>
</feature>
<feature type="transmembrane region" description="Helical" evidence="9">
    <location>
        <begin position="122"/>
        <end position="143"/>
    </location>
</feature>
<evidence type="ECO:0000256" key="2">
    <source>
        <dbReference type="ARBA" id="ARBA00006459"/>
    </source>
</evidence>
<accession>A0A5N5TI64</accession>
<dbReference type="GO" id="GO:0015179">
    <property type="term" value="F:L-amino acid transmembrane transporter activity"/>
    <property type="evidence" value="ECO:0007669"/>
    <property type="project" value="TreeGrafter"/>
</dbReference>
<dbReference type="GO" id="GO:0015187">
    <property type="term" value="F:glycine transmembrane transporter activity"/>
    <property type="evidence" value="ECO:0007669"/>
    <property type="project" value="TreeGrafter"/>
</dbReference>
<dbReference type="InterPro" id="IPR000175">
    <property type="entry name" value="Na/ntran_symport"/>
</dbReference>
<evidence type="ECO:0000256" key="5">
    <source>
        <dbReference type="ARBA" id="ARBA00022847"/>
    </source>
</evidence>
<evidence type="ECO:0000256" key="3">
    <source>
        <dbReference type="ARBA" id="ARBA00022448"/>
    </source>
</evidence>
<keyword evidence="5" id="KW-0769">Symport</keyword>
<keyword evidence="8" id="KW-0915">Sodium</keyword>
<name>A0A5N5TI64_9CRUS</name>
<feature type="non-terminal residue" evidence="10">
    <location>
        <position position="1"/>
    </location>
</feature>
<keyword evidence="6 9" id="KW-1133">Transmembrane helix</keyword>
<sequence>APLPYSVCPMEFNSTKPVEECELSSETAFFWYRQTIDASPSLNEFGGVKWWMALCLTLSWIVVWFCIMRGIQSSGKMTKLLDPMVWMDAACQVFYSLGLAFGSLIAFASYNPMNNNCKRDAIFMCCITVFTATFATIDIFAVLGFKAVANFEKCVDHNLMKLETIKSHLAEHTKNINITYDNYPVTWPMIFPSIKAYYENETHDHFQECSVAAQLNEAAEGTGLAFMVFTQAIVELPGSNFWSVCFFLMLLALGLGSQFGTMEGVITNLFDMKIFARVRKEVLTGAVCGLSLLIGLVFCTGAGEYWLGMFDQFAGSMGLIIIAFFELVVISYVYGHKKFSDDIQKMIGERPGLYWQAMWRFISPLTVFGIVTASVVTTFMYPPTYPAWDKETVSMIALLIGYEQPYSIPWMGIIRINFVNVGRISTNSFGILNKKVPVREVSIPIFIKLLSRGLKLLCPLKE</sequence>
<dbReference type="Pfam" id="PF00209">
    <property type="entry name" value="SNF"/>
    <property type="match status" value="1"/>
</dbReference>
<dbReference type="GO" id="GO:0089718">
    <property type="term" value="P:amino acid import across plasma membrane"/>
    <property type="evidence" value="ECO:0007669"/>
    <property type="project" value="TreeGrafter"/>
</dbReference>
<dbReference type="PANTHER" id="PTHR11616">
    <property type="entry name" value="SODIUM/CHLORIDE DEPENDENT TRANSPORTER"/>
    <property type="match status" value="1"/>
</dbReference>
<dbReference type="EMBL" id="SEYY01001054">
    <property type="protein sequence ID" value="KAB7505937.1"/>
    <property type="molecule type" value="Genomic_DNA"/>
</dbReference>
<proteinExistence type="inferred from homology"/>
<comment type="caution">
    <text evidence="10">The sequence shown here is derived from an EMBL/GenBank/DDBJ whole genome shotgun (WGS) entry which is preliminary data.</text>
</comment>
<keyword evidence="8" id="KW-0479">Metal-binding</keyword>
<keyword evidence="11" id="KW-1185">Reference proteome</keyword>
<feature type="binding site" evidence="8">
    <location>
        <position position="96"/>
    </location>
    <ligand>
        <name>Na(+)</name>
        <dbReference type="ChEBI" id="CHEBI:29101"/>
        <label>1</label>
    </ligand>
</feature>
<keyword evidence="4 9" id="KW-0812">Transmembrane</keyword>
<dbReference type="Proteomes" id="UP000326759">
    <property type="component" value="Unassembled WGS sequence"/>
</dbReference>
<evidence type="ECO:0000313" key="11">
    <source>
        <dbReference type="Proteomes" id="UP000326759"/>
    </source>
</evidence>
<dbReference type="AlphaFoldDB" id="A0A5N5TI64"/>
<evidence type="ECO:0000256" key="1">
    <source>
        <dbReference type="ARBA" id="ARBA00004141"/>
    </source>
</evidence>
<feature type="transmembrane region" description="Helical" evidence="9">
    <location>
        <begin position="357"/>
        <end position="381"/>
    </location>
</feature>
<feature type="transmembrane region" description="Helical" evidence="9">
    <location>
        <begin position="282"/>
        <end position="307"/>
    </location>
</feature>
<dbReference type="PANTHER" id="PTHR11616:SF236">
    <property type="entry name" value="TRANSPORTER"/>
    <property type="match status" value="1"/>
</dbReference>
<evidence type="ECO:0000256" key="4">
    <source>
        <dbReference type="ARBA" id="ARBA00022692"/>
    </source>
</evidence>
<feature type="transmembrane region" description="Helical" evidence="9">
    <location>
        <begin position="241"/>
        <end position="261"/>
    </location>
</feature>
<keyword evidence="7 9" id="KW-0472">Membrane</keyword>
<evidence type="ECO:0000256" key="9">
    <source>
        <dbReference type="SAM" id="Phobius"/>
    </source>
</evidence>
<dbReference type="GO" id="GO:0005283">
    <property type="term" value="F:amino acid:sodium symporter activity"/>
    <property type="evidence" value="ECO:0007669"/>
    <property type="project" value="TreeGrafter"/>
</dbReference>
<dbReference type="PROSITE" id="PS50267">
    <property type="entry name" value="NA_NEUROTRAN_SYMP_3"/>
    <property type="match status" value="1"/>
</dbReference>
<evidence type="ECO:0000256" key="8">
    <source>
        <dbReference type="PIRSR" id="PIRSR600175-1"/>
    </source>
</evidence>
<feature type="transmembrane region" description="Helical" evidence="9">
    <location>
        <begin position="92"/>
        <end position="110"/>
    </location>
</feature>
<dbReference type="OrthoDB" id="6581954at2759"/>
<feature type="binding site" evidence="8">
    <location>
        <position position="257"/>
    </location>
    <ligand>
        <name>Na(+)</name>
        <dbReference type="ChEBI" id="CHEBI:29101"/>
        <label>1</label>
    </ligand>
</feature>
<feature type="transmembrane region" description="Helical" evidence="9">
    <location>
        <begin position="50"/>
        <end position="72"/>
    </location>
</feature>
<protein>
    <submittedName>
        <fullName evidence="10">Sodium-dependent neutral amino acid transporter B(0)AT3</fullName>
    </submittedName>
</protein>
<evidence type="ECO:0000256" key="7">
    <source>
        <dbReference type="ARBA" id="ARBA00023136"/>
    </source>
</evidence>
<dbReference type="GO" id="GO:0005886">
    <property type="term" value="C:plasma membrane"/>
    <property type="evidence" value="ECO:0007669"/>
    <property type="project" value="TreeGrafter"/>
</dbReference>
<dbReference type="SUPFAM" id="SSF161070">
    <property type="entry name" value="SNF-like"/>
    <property type="match status" value="1"/>
</dbReference>
<dbReference type="GO" id="GO:0046872">
    <property type="term" value="F:metal ion binding"/>
    <property type="evidence" value="ECO:0007669"/>
    <property type="project" value="UniProtKB-KW"/>
</dbReference>
<comment type="subcellular location">
    <subcellularLocation>
        <location evidence="1">Membrane</location>
        <topology evidence="1">Multi-pass membrane protein</topology>
    </subcellularLocation>
</comment>
<evidence type="ECO:0000256" key="6">
    <source>
        <dbReference type="ARBA" id="ARBA00022989"/>
    </source>
</evidence>
<comment type="similarity">
    <text evidence="2">Belongs to the sodium:neurotransmitter symporter (SNF) (TC 2.A.22) family.</text>
</comment>